<evidence type="ECO:0000313" key="4">
    <source>
        <dbReference type="Proteomes" id="UP000271678"/>
    </source>
</evidence>
<dbReference type="Pfam" id="PF00239">
    <property type="entry name" value="Resolvase"/>
    <property type="match status" value="1"/>
</dbReference>
<sequence length="567" mass="62781">MSRSFAFLGRVSTEDNQDPEASRGWQLRRARQTIEQVGGVIVTEYFDIGQSRSIPWKRRPRAAALLEDIKRPGRQFDAVVIGEPQRAFYGNQFGLTFPVLTHYGVELWVPEVGGRIDPGSEAHDMVMTLFGGMSKGERTRVQLRTKASMMDLALKGDRHMGGRPPYGYRLVDAGPHPNPSKAADGKRLHQLDVNPDTAPIVQRIFSAFASGQSLRTIADALTRDEVPSPSAYDRVRNPHRDPTGWSHSAVRAILANPNYSGYRVWGKQRKQESLIDPDDVAAGNVTRMRWNDPAQWVRASRQTHPAIIGKDLMDEVHERLEVPGGLGRRPRVAKYDYPLRGILLCGICGHRMQGAVHSRVRKDGSRRTLYRCDLRRRRSLPEGAYGGHPKSLYVDENVMVKGLDTWITSLATPEALSKVVRPESDHGGRAADLRAQIKVLDKKISSLVATAEAADEVAELSAMISTRSRERKALKNKLAGMLREGPTDQDIASMATALGGVATVLTLATAEEKGRLYRSLDIMLTYHPEERCVEASLALRSAQGQSSDQGTGRDNACPEGDLNPHPR</sequence>
<dbReference type="Gene3D" id="3.90.1750.20">
    <property type="entry name" value="Putative Large Serine Recombinase, Chain B, Domain 2"/>
    <property type="match status" value="1"/>
</dbReference>
<dbReference type="AlphaFoldDB" id="A0A3M9MH79"/>
<dbReference type="SUPFAM" id="SSF53041">
    <property type="entry name" value="Resolvase-like"/>
    <property type="match status" value="1"/>
</dbReference>
<dbReference type="PROSITE" id="PS51737">
    <property type="entry name" value="RECOMBINASE_DNA_BIND"/>
    <property type="match status" value="1"/>
</dbReference>
<evidence type="ECO:0000256" key="1">
    <source>
        <dbReference type="SAM" id="MobiDB-lite"/>
    </source>
</evidence>
<protein>
    <submittedName>
        <fullName evidence="3">Recombinase family protein</fullName>
    </submittedName>
</protein>
<dbReference type="InterPro" id="IPR036162">
    <property type="entry name" value="Resolvase-like_N_sf"/>
</dbReference>
<name>A0A3M9MH79_9MICO</name>
<dbReference type="Gene3D" id="3.40.50.1390">
    <property type="entry name" value="Resolvase, N-terminal catalytic domain"/>
    <property type="match status" value="1"/>
</dbReference>
<accession>A0A3M9MH79</accession>
<dbReference type="Pfam" id="PF13408">
    <property type="entry name" value="Zn_ribbon_recom"/>
    <property type="match status" value="1"/>
</dbReference>
<dbReference type="OrthoDB" id="4500247at2"/>
<dbReference type="InterPro" id="IPR006119">
    <property type="entry name" value="Resolv_N"/>
</dbReference>
<dbReference type="InterPro" id="IPR025827">
    <property type="entry name" value="Zn_ribbon_recom_dom"/>
</dbReference>
<dbReference type="PANTHER" id="PTHR30461">
    <property type="entry name" value="DNA-INVERTASE FROM LAMBDOID PROPHAGE"/>
    <property type="match status" value="1"/>
</dbReference>
<feature type="domain" description="Recombinase" evidence="2">
    <location>
        <begin position="165"/>
        <end position="326"/>
    </location>
</feature>
<feature type="compositionally biased region" description="Polar residues" evidence="1">
    <location>
        <begin position="542"/>
        <end position="552"/>
    </location>
</feature>
<dbReference type="InterPro" id="IPR011109">
    <property type="entry name" value="DNA_bind_recombinase_dom"/>
</dbReference>
<reference evidence="3 4" key="1">
    <citation type="submission" date="2018-11" db="EMBL/GenBank/DDBJ databases">
        <title>Draft genome of Simplicispira Flexivirga sp. BO-16.</title>
        <authorList>
            <person name="Im W.T."/>
        </authorList>
    </citation>
    <scope>NUCLEOTIDE SEQUENCE [LARGE SCALE GENOMIC DNA]</scope>
    <source>
        <strain evidence="3 4">BO-16</strain>
    </source>
</reference>
<dbReference type="InterPro" id="IPR038109">
    <property type="entry name" value="DNA_bind_recomb_sf"/>
</dbReference>
<dbReference type="PANTHER" id="PTHR30461:SF23">
    <property type="entry name" value="DNA RECOMBINASE-RELATED"/>
    <property type="match status" value="1"/>
</dbReference>
<dbReference type="InterPro" id="IPR050639">
    <property type="entry name" value="SSR_resolvase"/>
</dbReference>
<comment type="caution">
    <text evidence="3">The sequence shown here is derived from an EMBL/GenBank/DDBJ whole genome shotgun (WGS) entry which is preliminary data.</text>
</comment>
<proteinExistence type="predicted"/>
<dbReference type="GO" id="GO:0000150">
    <property type="term" value="F:DNA strand exchange activity"/>
    <property type="evidence" value="ECO:0007669"/>
    <property type="project" value="InterPro"/>
</dbReference>
<dbReference type="Proteomes" id="UP000271678">
    <property type="component" value="Unassembled WGS sequence"/>
</dbReference>
<dbReference type="GO" id="GO:0003677">
    <property type="term" value="F:DNA binding"/>
    <property type="evidence" value="ECO:0007669"/>
    <property type="project" value="InterPro"/>
</dbReference>
<gene>
    <name evidence="3" type="ORF">EFY87_03970</name>
</gene>
<keyword evidence="4" id="KW-1185">Reference proteome</keyword>
<feature type="region of interest" description="Disordered" evidence="1">
    <location>
        <begin position="539"/>
        <end position="567"/>
    </location>
</feature>
<evidence type="ECO:0000259" key="2">
    <source>
        <dbReference type="PROSITE" id="PS51737"/>
    </source>
</evidence>
<dbReference type="RefSeq" id="WP_123270143.1">
    <property type="nucleotide sequence ID" value="NZ_RJJQ01000002.1"/>
</dbReference>
<dbReference type="Pfam" id="PF07508">
    <property type="entry name" value="Recombinase"/>
    <property type="match status" value="1"/>
</dbReference>
<dbReference type="EMBL" id="RJJQ01000002">
    <property type="protein sequence ID" value="RNI24854.1"/>
    <property type="molecule type" value="Genomic_DNA"/>
</dbReference>
<organism evidence="3 4">
    <name type="scientific">Flexivirga caeni</name>
    <dbReference type="NCBI Taxonomy" id="2294115"/>
    <lineage>
        <taxon>Bacteria</taxon>
        <taxon>Bacillati</taxon>
        <taxon>Actinomycetota</taxon>
        <taxon>Actinomycetes</taxon>
        <taxon>Micrococcales</taxon>
        <taxon>Dermacoccaceae</taxon>
        <taxon>Flexivirga</taxon>
    </lineage>
</organism>
<evidence type="ECO:0000313" key="3">
    <source>
        <dbReference type="EMBL" id="RNI24854.1"/>
    </source>
</evidence>
<dbReference type="SMART" id="SM00857">
    <property type="entry name" value="Resolvase"/>
    <property type="match status" value="1"/>
</dbReference>